<accession>H9UCL8</accession>
<dbReference type="InterPro" id="IPR014731">
    <property type="entry name" value="ETF_asu_C"/>
</dbReference>
<dbReference type="Pfam" id="PF01012">
    <property type="entry name" value="ETF"/>
    <property type="match status" value="1"/>
</dbReference>
<dbReference type="STRING" id="771875.Ferpe_1162"/>
<dbReference type="KEGG" id="fpe:Ferpe_1162"/>
<feature type="binding site" evidence="6">
    <location>
        <position position="292"/>
    </location>
    <ligand>
        <name>FAD</name>
        <dbReference type="ChEBI" id="CHEBI:57692"/>
    </ligand>
</feature>
<evidence type="ECO:0000256" key="5">
    <source>
        <dbReference type="ARBA" id="ARBA00022982"/>
    </source>
</evidence>
<dbReference type="GO" id="GO:0033539">
    <property type="term" value="P:fatty acid beta-oxidation using acyl-CoA dehydrogenase"/>
    <property type="evidence" value="ECO:0007669"/>
    <property type="project" value="TreeGrafter"/>
</dbReference>
<dbReference type="FunFam" id="3.40.50.1220:FF:000001">
    <property type="entry name" value="Electron transfer flavoprotein, alpha subunit"/>
    <property type="match status" value="1"/>
</dbReference>
<evidence type="ECO:0000256" key="6">
    <source>
        <dbReference type="PIRSR" id="PIRSR000089-1"/>
    </source>
</evidence>
<dbReference type="InterPro" id="IPR001308">
    <property type="entry name" value="ETF_a/FixB"/>
</dbReference>
<dbReference type="PANTHER" id="PTHR43153">
    <property type="entry name" value="ELECTRON TRANSFER FLAVOPROTEIN ALPHA"/>
    <property type="match status" value="1"/>
</dbReference>
<dbReference type="InterPro" id="IPR014730">
    <property type="entry name" value="ETF_a/b_N"/>
</dbReference>
<dbReference type="SMART" id="SM00893">
    <property type="entry name" value="ETF"/>
    <property type="match status" value="1"/>
</dbReference>
<evidence type="ECO:0000313" key="8">
    <source>
        <dbReference type="EMBL" id="AFG35261.1"/>
    </source>
</evidence>
<sequence length="334" mass="36670">MIMVYCEQRNGELLNVGLELIGKAVELSKDLDGEVTAVVCGNKITQLSDKISQYGATRIIIVEHPLLEKYTVDAYTEALYQVITSENPDILLLGATLTGRELGPRLAARLRTGLTADCTNLEIDPESKLLLMTRPAFGGNLMATIICPERRPQMATIRPGVFPLPKPDTQREVEAYVFTPKLSEEDIKVKVQQIIAKVRKHKDITAEKIIVAGGRGVGSKENFELLEELAELLGGGIAGSRAAVDEGWLPKDLQVGQTGKVVRPKLYIAIGISGAIQHLAGMQESEYIIAINKDPEAPIMKIADLAIVGDWKPIVRRLIQQLKQTMNIQEEKIS</sequence>
<keyword evidence="4 6" id="KW-0274">FAD</keyword>
<feature type="binding site" evidence="6">
    <location>
        <begin position="254"/>
        <end position="258"/>
    </location>
    <ligand>
        <name>FAD</name>
        <dbReference type="ChEBI" id="CHEBI:57692"/>
    </ligand>
</feature>
<dbReference type="SUPFAM" id="SSF52467">
    <property type="entry name" value="DHS-like NAD/FAD-binding domain"/>
    <property type="match status" value="1"/>
</dbReference>
<dbReference type="AlphaFoldDB" id="H9UCL8"/>
<dbReference type="GO" id="GO:0050660">
    <property type="term" value="F:flavin adenine dinucleotide binding"/>
    <property type="evidence" value="ECO:0007669"/>
    <property type="project" value="InterPro"/>
</dbReference>
<dbReference type="InterPro" id="IPR033947">
    <property type="entry name" value="ETF_alpha_N"/>
</dbReference>
<dbReference type="PATRIC" id="fig|771875.3.peg.1187"/>
<evidence type="ECO:0000259" key="7">
    <source>
        <dbReference type="SMART" id="SM00893"/>
    </source>
</evidence>
<feature type="binding site" evidence="6">
    <location>
        <begin position="271"/>
        <end position="278"/>
    </location>
    <ligand>
        <name>FAD</name>
        <dbReference type="ChEBI" id="CHEBI:57692"/>
    </ligand>
</feature>
<dbReference type="PROSITE" id="PS00696">
    <property type="entry name" value="ETF_ALPHA"/>
    <property type="match status" value="1"/>
</dbReference>
<evidence type="ECO:0000256" key="1">
    <source>
        <dbReference type="ARBA" id="ARBA00005817"/>
    </source>
</evidence>
<dbReference type="PIRSF" id="PIRSF000089">
    <property type="entry name" value="Electra_flavoP_a"/>
    <property type="match status" value="1"/>
</dbReference>
<evidence type="ECO:0000256" key="2">
    <source>
        <dbReference type="ARBA" id="ARBA00022448"/>
    </source>
</evidence>
<evidence type="ECO:0000256" key="4">
    <source>
        <dbReference type="ARBA" id="ARBA00022827"/>
    </source>
</evidence>
<dbReference type="Gene3D" id="3.40.50.1220">
    <property type="entry name" value="TPP-binding domain"/>
    <property type="match status" value="1"/>
</dbReference>
<gene>
    <name evidence="8" type="ordered locus">Ferpe_1162</name>
</gene>
<reference evidence="8" key="1">
    <citation type="submission" date="2012-03" db="EMBL/GenBank/DDBJ databases">
        <title>Complete sequence of Fervidobacterium pennivorans DSM 9078.</title>
        <authorList>
            <consortium name="US DOE Joint Genome Institute"/>
            <person name="Lucas S."/>
            <person name="Han J."/>
            <person name="Lapidus A."/>
            <person name="Cheng J.-F."/>
            <person name="Goodwin L."/>
            <person name="Pitluck S."/>
            <person name="Peters L."/>
            <person name="Ovchinnikova G."/>
            <person name="Lu M."/>
            <person name="Detter J.C."/>
            <person name="Han C."/>
            <person name="Tapia R."/>
            <person name="Land M."/>
            <person name="Hauser L."/>
            <person name="Kyrpides N."/>
            <person name="Ivanova N."/>
            <person name="Pagani I."/>
            <person name="Noll K.M."/>
            <person name="Woyke T."/>
        </authorList>
    </citation>
    <scope>NUCLEOTIDE SEQUENCE</scope>
    <source>
        <strain evidence="8">DSM 9078</strain>
    </source>
</reference>
<comment type="cofactor">
    <cofactor evidence="6">
        <name>FAD</name>
        <dbReference type="ChEBI" id="CHEBI:57692"/>
    </cofactor>
    <text evidence="6">Binds 1 FAD per dimer.</text>
</comment>
<keyword evidence="5" id="KW-0249">Electron transport</keyword>
<dbReference type="CDD" id="cd01715">
    <property type="entry name" value="ETF_alpha"/>
    <property type="match status" value="1"/>
</dbReference>
<dbReference type="OrthoDB" id="9770286at2"/>
<comment type="similarity">
    <text evidence="1">Belongs to the ETF alpha-subunit/FixB family.</text>
</comment>
<dbReference type="SUPFAM" id="SSF52402">
    <property type="entry name" value="Adenine nucleotide alpha hydrolases-like"/>
    <property type="match status" value="1"/>
</dbReference>
<dbReference type="InterPro" id="IPR018206">
    <property type="entry name" value="ETF_asu_C_CS"/>
</dbReference>
<evidence type="ECO:0000313" key="9">
    <source>
        <dbReference type="Proteomes" id="UP000007384"/>
    </source>
</evidence>
<dbReference type="PANTHER" id="PTHR43153:SF1">
    <property type="entry name" value="ELECTRON TRANSFER FLAVOPROTEIN SUBUNIT ALPHA, MITOCHONDRIAL"/>
    <property type="match status" value="1"/>
</dbReference>
<protein>
    <submittedName>
        <fullName evidence="8">Electron transfer flavoprotein, alpha subunit</fullName>
    </submittedName>
</protein>
<dbReference type="eggNOG" id="COG2025">
    <property type="taxonomic scope" value="Bacteria"/>
</dbReference>
<dbReference type="Pfam" id="PF00766">
    <property type="entry name" value="ETF_alpha"/>
    <property type="match status" value="1"/>
</dbReference>
<dbReference type="InterPro" id="IPR014729">
    <property type="entry name" value="Rossmann-like_a/b/a_fold"/>
</dbReference>
<evidence type="ECO:0000256" key="3">
    <source>
        <dbReference type="ARBA" id="ARBA00022630"/>
    </source>
</evidence>
<dbReference type="HOGENOM" id="CLU_034178_1_1_0"/>
<dbReference type="Gene3D" id="3.40.50.620">
    <property type="entry name" value="HUPs"/>
    <property type="match status" value="1"/>
</dbReference>
<name>H9UCL8_FERPD</name>
<keyword evidence="3" id="KW-0285">Flavoprotein</keyword>
<dbReference type="GO" id="GO:0009055">
    <property type="term" value="F:electron transfer activity"/>
    <property type="evidence" value="ECO:0007669"/>
    <property type="project" value="InterPro"/>
</dbReference>
<proteinExistence type="inferred from homology"/>
<keyword evidence="9" id="KW-1185">Reference proteome</keyword>
<keyword evidence="2" id="KW-0813">Transport</keyword>
<feature type="binding site" evidence="6">
    <location>
        <begin position="240"/>
        <end position="241"/>
    </location>
    <ligand>
        <name>FAD</name>
        <dbReference type="ChEBI" id="CHEBI:57692"/>
    </ligand>
</feature>
<dbReference type="Proteomes" id="UP000007384">
    <property type="component" value="Chromosome"/>
</dbReference>
<dbReference type="InterPro" id="IPR029035">
    <property type="entry name" value="DHS-like_NAD/FAD-binding_dom"/>
</dbReference>
<dbReference type="RefSeq" id="WP_014451701.1">
    <property type="nucleotide sequence ID" value="NC_017095.1"/>
</dbReference>
<feature type="domain" description="Electron transfer flavoprotein alpha/beta-subunit N-terminal" evidence="7">
    <location>
        <begin position="2"/>
        <end position="191"/>
    </location>
</feature>
<feature type="binding site" evidence="6">
    <location>
        <position position="215"/>
    </location>
    <ligand>
        <name>FAD</name>
        <dbReference type="ChEBI" id="CHEBI:57692"/>
    </ligand>
</feature>
<dbReference type="EMBL" id="CP003260">
    <property type="protein sequence ID" value="AFG35261.1"/>
    <property type="molecule type" value="Genomic_DNA"/>
</dbReference>
<organism evidence="8 9">
    <name type="scientific">Fervidobacterium pennivorans (strain DSM 9078 / Ven5)</name>
    <dbReference type="NCBI Taxonomy" id="771875"/>
    <lineage>
        <taxon>Bacteria</taxon>
        <taxon>Thermotogati</taxon>
        <taxon>Thermotogota</taxon>
        <taxon>Thermotogae</taxon>
        <taxon>Thermotogales</taxon>
        <taxon>Fervidobacteriaceae</taxon>
        <taxon>Fervidobacterium</taxon>
    </lineage>
</organism>